<dbReference type="Proteomes" id="UP000675047">
    <property type="component" value="Unassembled WGS sequence"/>
</dbReference>
<dbReference type="AlphaFoldDB" id="A0A941B1Z4"/>
<gene>
    <name evidence="1" type="ORF">J3495_02515</name>
</gene>
<name>A0A941B1Z4_9FLAO</name>
<evidence type="ECO:0000313" key="1">
    <source>
        <dbReference type="EMBL" id="MBP4136948.1"/>
    </source>
</evidence>
<reference evidence="1 2" key="1">
    <citation type="submission" date="2021-03" db="EMBL/GenBank/DDBJ databases">
        <title>Flavobacterium Flabelliformis Sp. Nov. And Flavobacterium Geliluteum Sp. Nov., Two Novel Multidrug Resistant Psychrophilic Species Isolated From Antarctica.</title>
        <authorList>
            <person name="Kralova S."/>
            <person name="Busse H.J."/>
            <person name="Bezdicek M."/>
            <person name="Nykrynova M."/>
            <person name="Kroupova E."/>
            <person name="Krsek D."/>
            <person name="Sedlacek I."/>
        </authorList>
    </citation>
    <scope>NUCLEOTIDE SEQUENCE [LARGE SCALE GENOMIC DNA]</scope>
    <source>
        <strain evidence="1 2">P7388</strain>
    </source>
</reference>
<comment type="caution">
    <text evidence="1">The sequence shown here is derived from an EMBL/GenBank/DDBJ whole genome shotgun (WGS) entry which is preliminary data.</text>
</comment>
<sequence>MATMIKYTNTDFEEITQQQVSKSKEYHKETYENGELKLIQKYWMKGRNVETSYNGGEYYLSLDENLEDIINQYLPIGISWFFYYNKVTNANNDEKWEYQFFHKGILDRKGVEVYNKNGELLASCIKDLLTNDIKEKRKYFYGDLNIFKRIDYKYPYYTFNYEDNGIDTIFVHDEDYRLNEFLASNEMSIFPWNDHSYYHDFEPLLPTGLNI</sequence>
<dbReference type="EMBL" id="JAGFBV010000002">
    <property type="protein sequence ID" value="MBP4136948.1"/>
    <property type="molecule type" value="Genomic_DNA"/>
</dbReference>
<dbReference type="RefSeq" id="WP_210664987.1">
    <property type="nucleotide sequence ID" value="NZ_JAGFBV010000002.1"/>
</dbReference>
<keyword evidence="2" id="KW-1185">Reference proteome</keyword>
<protein>
    <submittedName>
        <fullName evidence="1">Uncharacterized protein</fullName>
    </submittedName>
</protein>
<accession>A0A941B1Z4</accession>
<proteinExistence type="predicted"/>
<organism evidence="1 2">
    <name type="scientific">Flavobacterium geliluteum</name>
    <dbReference type="NCBI Taxonomy" id="2816120"/>
    <lineage>
        <taxon>Bacteria</taxon>
        <taxon>Pseudomonadati</taxon>
        <taxon>Bacteroidota</taxon>
        <taxon>Flavobacteriia</taxon>
        <taxon>Flavobacteriales</taxon>
        <taxon>Flavobacteriaceae</taxon>
        <taxon>Flavobacterium</taxon>
    </lineage>
</organism>
<evidence type="ECO:0000313" key="2">
    <source>
        <dbReference type="Proteomes" id="UP000675047"/>
    </source>
</evidence>